<dbReference type="PANTHER" id="PTHR21032:SF0">
    <property type="entry name" value="G PATCH DOMAIN-CONTAINING PROTEIN 11"/>
    <property type="match status" value="1"/>
</dbReference>
<dbReference type="InterPro" id="IPR025239">
    <property type="entry name" value="DUF4187"/>
</dbReference>
<dbReference type="Pfam" id="PF13821">
    <property type="entry name" value="DUF4187"/>
    <property type="match status" value="1"/>
</dbReference>
<name>A0A4S4N429_9APHY</name>
<proteinExistence type="predicted"/>
<feature type="domain" description="DUF4187" evidence="2">
    <location>
        <begin position="308"/>
        <end position="362"/>
    </location>
</feature>
<feature type="compositionally biased region" description="Polar residues" evidence="1">
    <location>
        <begin position="93"/>
        <end position="102"/>
    </location>
</feature>
<feature type="region of interest" description="Disordered" evidence="1">
    <location>
        <begin position="1"/>
        <end position="209"/>
    </location>
</feature>
<reference evidence="3 4" key="1">
    <citation type="submission" date="2019-02" db="EMBL/GenBank/DDBJ databases">
        <title>Genome sequencing of the rare red list fungi Antrodiella citrinella (Flaviporus citrinellus).</title>
        <authorList>
            <person name="Buettner E."/>
            <person name="Kellner H."/>
        </authorList>
    </citation>
    <scope>NUCLEOTIDE SEQUENCE [LARGE SCALE GENOMIC DNA]</scope>
    <source>
        <strain evidence="3 4">DSM 108506</strain>
    </source>
</reference>
<comment type="caution">
    <text evidence="3">The sequence shown here is derived from an EMBL/GenBank/DDBJ whole genome shotgun (WGS) entry which is preliminary data.</text>
</comment>
<dbReference type="AlphaFoldDB" id="A0A4S4N429"/>
<gene>
    <name evidence="3" type="ORF">EUX98_g412</name>
</gene>
<evidence type="ECO:0000313" key="3">
    <source>
        <dbReference type="EMBL" id="THH33774.1"/>
    </source>
</evidence>
<evidence type="ECO:0000259" key="2">
    <source>
        <dbReference type="SMART" id="SM01173"/>
    </source>
</evidence>
<feature type="compositionally biased region" description="Polar residues" evidence="1">
    <location>
        <begin position="19"/>
        <end position="28"/>
    </location>
</feature>
<sequence length="363" mass="40349">MSNDEDDYLSDKFLLVEPSASNAPKTYSQQRRERERLAALRNEQNRRKSRKELEQESREAGLTKSLFERAEEDAGGKKALAMMMKMGFKPGQSLGQSGSQPAVPNDEPIPTSGDVSGEGSRSESPERSSSSKPAEKLRSTTGHLVAPLPLNEWTGRTGIGLRKRAASPSASERMAKMAKMAEAHDHSSFRDRARQEYQDRQAEGRLGPAQRTCASLDEKAGRKFNVLSLNPENPDTFPEGLIDVLGGEVLSTRLDQLRSHGSIEGRLRAKMQADALQPLKPSSELDDDDDSEALRPHGSKVPYSEEDLEECTAFLRLSAKDRLSLVLDYLRDRYQYCFWCGTQYDDVEDLAANCPGPEEDAHD</sequence>
<dbReference type="PANTHER" id="PTHR21032">
    <property type="entry name" value="G PATCH DOMAIN-CONTAINING PROTEIN 11"/>
    <property type="match status" value="1"/>
</dbReference>
<dbReference type="GO" id="GO:0000776">
    <property type="term" value="C:kinetochore"/>
    <property type="evidence" value="ECO:0007669"/>
    <property type="project" value="TreeGrafter"/>
</dbReference>
<feature type="compositionally biased region" description="Basic and acidic residues" evidence="1">
    <location>
        <begin position="173"/>
        <end position="203"/>
    </location>
</feature>
<accession>A0A4S4N429</accession>
<protein>
    <recommendedName>
        <fullName evidence="2">DUF4187 domain-containing protein</fullName>
    </recommendedName>
</protein>
<evidence type="ECO:0000313" key="4">
    <source>
        <dbReference type="Proteomes" id="UP000308730"/>
    </source>
</evidence>
<evidence type="ECO:0000256" key="1">
    <source>
        <dbReference type="SAM" id="MobiDB-lite"/>
    </source>
</evidence>
<feature type="compositionally biased region" description="Low complexity" evidence="1">
    <location>
        <begin position="77"/>
        <end position="87"/>
    </location>
</feature>
<dbReference type="Proteomes" id="UP000308730">
    <property type="component" value="Unassembled WGS sequence"/>
</dbReference>
<dbReference type="InterPro" id="IPR039249">
    <property type="entry name" value="GPATCH11"/>
</dbReference>
<dbReference type="SMART" id="SM01173">
    <property type="entry name" value="DUF4187"/>
    <property type="match status" value="1"/>
</dbReference>
<feature type="region of interest" description="Disordered" evidence="1">
    <location>
        <begin position="274"/>
        <end position="304"/>
    </location>
</feature>
<keyword evidence="4" id="KW-1185">Reference proteome</keyword>
<dbReference type="OrthoDB" id="786951at2759"/>
<organism evidence="3 4">
    <name type="scientific">Antrodiella citrinella</name>
    <dbReference type="NCBI Taxonomy" id="2447956"/>
    <lineage>
        <taxon>Eukaryota</taxon>
        <taxon>Fungi</taxon>
        <taxon>Dikarya</taxon>
        <taxon>Basidiomycota</taxon>
        <taxon>Agaricomycotina</taxon>
        <taxon>Agaricomycetes</taxon>
        <taxon>Polyporales</taxon>
        <taxon>Steccherinaceae</taxon>
        <taxon>Antrodiella</taxon>
    </lineage>
</organism>
<feature type="compositionally biased region" description="Basic and acidic residues" evidence="1">
    <location>
        <begin position="30"/>
        <end position="76"/>
    </location>
</feature>
<dbReference type="EMBL" id="SGPM01000003">
    <property type="protein sequence ID" value="THH33774.1"/>
    <property type="molecule type" value="Genomic_DNA"/>
</dbReference>